<accession>A0A8J2KGB4</accession>
<keyword evidence="3" id="KW-1185">Reference proteome</keyword>
<dbReference type="Proteomes" id="UP000708208">
    <property type="component" value="Unassembled WGS sequence"/>
</dbReference>
<feature type="non-terminal residue" evidence="2">
    <location>
        <position position="177"/>
    </location>
</feature>
<sequence length="177" mass="20428">MVLSNRTLLQVFVAIGIVYICIFVGIFIAVIIPLQIGILLLARIFRPDLKFFVFGMNSALTTEDPPENFFNLVNIAVLDGRITCEDFRSKFNVRVLKLKDSRNNLVYQRLQETFTGFMGYTFWRDLGPSFDLQDHVRDYDYQGELALPSPCSEEDLLRINGPLLTVPWKEDQSPWEL</sequence>
<proteinExistence type="predicted"/>
<evidence type="ECO:0000313" key="3">
    <source>
        <dbReference type="Proteomes" id="UP000708208"/>
    </source>
</evidence>
<evidence type="ECO:0000313" key="2">
    <source>
        <dbReference type="EMBL" id="CAG7816278.1"/>
    </source>
</evidence>
<comment type="caution">
    <text evidence="2">The sequence shown here is derived from an EMBL/GenBank/DDBJ whole genome shotgun (WGS) entry which is preliminary data.</text>
</comment>
<dbReference type="OrthoDB" id="8196708at2759"/>
<evidence type="ECO:0000256" key="1">
    <source>
        <dbReference type="SAM" id="Phobius"/>
    </source>
</evidence>
<keyword evidence="1" id="KW-0812">Transmembrane</keyword>
<dbReference type="EMBL" id="CAJVCH010365838">
    <property type="protein sequence ID" value="CAG7816278.1"/>
    <property type="molecule type" value="Genomic_DNA"/>
</dbReference>
<keyword evidence="1" id="KW-0472">Membrane</keyword>
<gene>
    <name evidence="2" type="ORF">AFUS01_LOCUS26905</name>
</gene>
<protein>
    <submittedName>
        <fullName evidence="2">Uncharacterized protein</fullName>
    </submittedName>
</protein>
<organism evidence="2 3">
    <name type="scientific">Allacma fusca</name>
    <dbReference type="NCBI Taxonomy" id="39272"/>
    <lineage>
        <taxon>Eukaryota</taxon>
        <taxon>Metazoa</taxon>
        <taxon>Ecdysozoa</taxon>
        <taxon>Arthropoda</taxon>
        <taxon>Hexapoda</taxon>
        <taxon>Collembola</taxon>
        <taxon>Symphypleona</taxon>
        <taxon>Sminthuridae</taxon>
        <taxon>Allacma</taxon>
    </lineage>
</organism>
<keyword evidence="1" id="KW-1133">Transmembrane helix</keyword>
<reference evidence="2" key="1">
    <citation type="submission" date="2021-06" db="EMBL/GenBank/DDBJ databases">
        <authorList>
            <person name="Hodson N. C."/>
            <person name="Mongue J. A."/>
            <person name="Jaron S. K."/>
        </authorList>
    </citation>
    <scope>NUCLEOTIDE SEQUENCE</scope>
</reference>
<dbReference type="AlphaFoldDB" id="A0A8J2KGB4"/>
<name>A0A8J2KGB4_9HEXA</name>
<feature type="transmembrane region" description="Helical" evidence="1">
    <location>
        <begin position="12"/>
        <end position="42"/>
    </location>
</feature>